<dbReference type="InterPro" id="IPR015931">
    <property type="entry name" value="Acnase/IPM_dHydase_lsu_aba_1/3"/>
</dbReference>
<dbReference type="InterPro" id="IPR004430">
    <property type="entry name" value="3-IsopropMal_deHydase_lsu"/>
</dbReference>
<dbReference type="InterPro" id="IPR033941">
    <property type="entry name" value="IPMI_cat"/>
</dbReference>
<dbReference type="PANTHER" id="PTHR43822">
    <property type="entry name" value="HOMOACONITASE, MITOCHONDRIAL-RELATED"/>
    <property type="match status" value="1"/>
</dbReference>
<gene>
    <name evidence="12 15" type="primary">leuC</name>
    <name evidence="15" type="ORF">GRQ65_00835</name>
</gene>
<comment type="function">
    <text evidence="2 12">Catalyzes the isomerization between 2-isopropylmalate and 3-isopropylmalate, via the formation of 2-isopropylmaleate.</text>
</comment>
<evidence type="ECO:0000256" key="13">
    <source>
        <dbReference type="SAM" id="MobiDB-lite"/>
    </source>
</evidence>
<keyword evidence="4 12" id="KW-0432">Leucine biosynthesis</keyword>
<evidence type="ECO:0000256" key="11">
    <source>
        <dbReference type="ARBA" id="ARBA00023304"/>
    </source>
</evidence>
<proteinExistence type="inferred from homology"/>
<dbReference type="Pfam" id="PF00330">
    <property type="entry name" value="Aconitase"/>
    <property type="match status" value="1"/>
</dbReference>
<evidence type="ECO:0000256" key="3">
    <source>
        <dbReference type="ARBA" id="ARBA00004729"/>
    </source>
</evidence>
<comment type="caution">
    <text evidence="15">The sequence shown here is derived from an EMBL/GenBank/DDBJ whole genome shotgun (WGS) entry which is preliminary data.</text>
</comment>
<dbReference type="GO" id="GO:0009098">
    <property type="term" value="P:L-leucine biosynthetic process"/>
    <property type="evidence" value="ECO:0007669"/>
    <property type="project" value="UniProtKB-UniRule"/>
</dbReference>
<dbReference type="FunFam" id="3.30.499.10:FF:000007">
    <property type="entry name" value="3-isopropylmalate dehydratase large subunit"/>
    <property type="match status" value="1"/>
</dbReference>
<dbReference type="PRINTS" id="PR00415">
    <property type="entry name" value="ACONITASE"/>
</dbReference>
<dbReference type="HAMAP" id="MF_01026">
    <property type="entry name" value="LeuC_type1"/>
    <property type="match status" value="1"/>
</dbReference>
<reference evidence="15 16" key="1">
    <citation type="submission" date="2019-12" db="EMBL/GenBank/DDBJ databases">
        <authorList>
            <person name="Kun Z."/>
        </authorList>
    </citation>
    <scope>NUCLEOTIDE SEQUENCE [LARGE SCALE GENOMIC DNA]</scope>
    <source>
        <strain evidence="15 16">YIM 123512</strain>
    </source>
</reference>
<dbReference type="AlphaFoldDB" id="A0A6L7ELC3"/>
<evidence type="ECO:0000256" key="8">
    <source>
        <dbReference type="ARBA" id="ARBA00023004"/>
    </source>
</evidence>
<feature type="binding site" evidence="12">
    <location>
        <position position="407"/>
    </location>
    <ligand>
        <name>[4Fe-4S] cluster</name>
        <dbReference type="ChEBI" id="CHEBI:49883"/>
    </ligand>
</feature>
<dbReference type="InterPro" id="IPR036008">
    <property type="entry name" value="Aconitase_4Fe-4S_dom"/>
</dbReference>
<feature type="region of interest" description="Disordered" evidence="13">
    <location>
        <begin position="417"/>
        <end position="443"/>
    </location>
</feature>
<dbReference type="InterPro" id="IPR018136">
    <property type="entry name" value="Aconitase_4Fe-4S_BS"/>
</dbReference>
<keyword evidence="8 12" id="KW-0408">Iron</keyword>
<dbReference type="EMBL" id="WUEK01000001">
    <property type="protein sequence ID" value="MXG88093.1"/>
    <property type="molecule type" value="Genomic_DNA"/>
</dbReference>
<protein>
    <recommendedName>
        <fullName evidence="12">3-isopropylmalate dehydratase large subunit</fullName>
        <ecNumber evidence="12">4.2.1.33</ecNumber>
    </recommendedName>
    <alternativeName>
        <fullName evidence="12">Alpha-IPM isomerase</fullName>
        <shortName evidence="12">IPMI</shortName>
    </alternativeName>
    <alternativeName>
        <fullName evidence="12">Isopropylmalate isomerase</fullName>
    </alternativeName>
</protein>
<evidence type="ECO:0000256" key="5">
    <source>
        <dbReference type="ARBA" id="ARBA00022485"/>
    </source>
</evidence>
<feature type="binding site" evidence="12">
    <location>
        <position position="410"/>
    </location>
    <ligand>
        <name>[4Fe-4S] cluster</name>
        <dbReference type="ChEBI" id="CHEBI:49883"/>
    </ligand>
</feature>
<name>A0A6L7ELC3_9ACTN</name>
<accession>A0A6L7ELC3</accession>
<keyword evidence="5 12" id="KW-0004">4Fe-4S</keyword>
<evidence type="ECO:0000256" key="7">
    <source>
        <dbReference type="ARBA" id="ARBA00022723"/>
    </source>
</evidence>
<dbReference type="Gene3D" id="3.30.499.10">
    <property type="entry name" value="Aconitase, domain 3"/>
    <property type="match status" value="2"/>
</dbReference>
<comment type="pathway">
    <text evidence="3 12">Amino-acid biosynthesis; L-leucine biosynthesis; L-leucine from 3-methyl-2-oxobutanoate: step 2/4.</text>
</comment>
<evidence type="ECO:0000256" key="6">
    <source>
        <dbReference type="ARBA" id="ARBA00022605"/>
    </source>
</evidence>
<evidence type="ECO:0000313" key="16">
    <source>
        <dbReference type="Proteomes" id="UP000473325"/>
    </source>
</evidence>
<dbReference type="UniPathway" id="UPA00946"/>
<keyword evidence="10 12" id="KW-0456">Lyase</keyword>
<organism evidence="15 16">
    <name type="scientific">Nocardioides flavescens</name>
    <dbReference type="NCBI Taxonomy" id="2691959"/>
    <lineage>
        <taxon>Bacteria</taxon>
        <taxon>Bacillati</taxon>
        <taxon>Actinomycetota</taxon>
        <taxon>Actinomycetes</taxon>
        <taxon>Propionibacteriales</taxon>
        <taxon>Nocardioidaceae</taxon>
        <taxon>Nocardioides</taxon>
    </lineage>
</organism>
<feature type="domain" description="Aconitase/3-isopropylmalate dehydratase large subunit alpha/beta/alpha" evidence="14">
    <location>
        <begin position="7"/>
        <end position="457"/>
    </location>
</feature>
<keyword evidence="9 12" id="KW-0411">Iron-sulfur</keyword>
<comment type="similarity">
    <text evidence="12">Belongs to the aconitase/IPM isomerase family. LeuC type 1 subfamily.</text>
</comment>
<comment type="catalytic activity">
    <reaction evidence="1 12">
        <text>(2R,3S)-3-isopropylmalate = (2S)-2-isopropylmalate</text>
        <dbReference type="Rhea" id="RHEA:32287"/>
        <dbReference type="ChEBI" id="CHEBI:1178"/>
        <dbReference type="ChEBI" id="CHEBI:35121"/>
        <dbReference type="EC" id="4.2.1.33"/>
    </reaction>
</comment>
<dbReference type="UniPathway" id="UPA00048">
    <property type="reaction ID" value="UER00071"/>
</dbReference>
<comment type="cofactor">
    <cofactor evidence="12">
        <name>[4Fe-4S] cluster</name>
        <dbReference type="ChEBI" id="CHEBI:49883"/>
    </cofactor>
    <text evidence="12">Binds 1 [4Fe-4S] cluster per subunit.</text>
</comment>
<dbReference type="GO" id="GO:0051539">
    <property type="term" value="F:4 iron, 4 sulfur cluster binding"/>
    <property type="evidence" value="ECO:0007669"/>
    <property type="project" value="UniProtKB-KW"/>
</dbReference>
<dbReference type="GO" id="GO:0046872">
    <property type="term" value="F:metal ion binding"/>
    <property type="evidence" value="ECO:0007669"/>
    <property type="project" value="UniProtKB-KW"/>
</dbReference>
<dbReference type="NCBIfam" id="NF004016">
    <property type="entry name" value="PRK05478.1"/>
    <property type="match status" value="1"/>
</dbReference>
<evidence type="ECO:0000256" key="12">
    <source>
        <dbReference type="HAMAP-Rule" id="MF_01026"/>
    </source>
</evidence>
<dbReference type="GO" id="GO:0003861">
    <property type="term" value="F:3-isopropylmalate dehydratase activity"/>
    <property type="evidence" value="ECO:0007669"/>
    <property type="project" value="UniProtKB-UniRule"/>
</dbReference>
<dbReference type="RefSeq" id="WP_160874208.1">
    <property type="nucleotide sequence ID" value="NZ_WUEK01000001.1"/>
</dbReference>
<dbReference type="PROSITE" id="PS00450">
    <property type="entry name" value="ACONITASE_1"/>
    <property type="match status" value="1"/>
</dbReference>
<keyword evidence="7 12" id="KW-0479">Metal-binding</keyword>
<dbReference type="Proteomes" id="UP000473325">
    <property type="component" value="Unassembled WGS sequence"/>
</dbReference>
<evidence type="ECO:0000256" key="1">
    <source>
        <dbReference type="ARBA" id="ARBA00000491"/>
    </source>
</evidence>
<evidence type="ECO:0000313" key="15">
    <source>
        <dbReference type="EMBL" id="MXG88093.1"/>
    </source>
</evidence>
<dbReference type="PROSITE" id="PS01244">
    <property type="entry name" value="ACONITASE_2"/>
    <property type="match status" value="1"/>
</dbReference>
<dbReference type="SUPFAM" id="SSF53732">
    <property type="entry name" value="Aconitase iron-sulfur domain"/>
    <property type="match status" value="1"/>
</dbReference>
<dbReference type="InterPro" id="IPR001030">
    <property type="entry name" value="Acoase/IPM_deHydtase_lsu_aba"/>
</dbReference>
<keyword evidence="11 12" id="KW-0100">Branched-chain amino acid biosynthesis</keyword>
<evidence type="ECO:0000256" key="9">
    <source>
        <dbReference type="ARBA" id="ARBA00023014"/>
    </source>
</evidence>
<evidence type="ECO:0000256" key="10">
    <source>
        <dbReference type="ARBA" id="ARBA00023239"/>
    </source>
</evidence>
<feature type="binding site" evidence="12">
    <location>
        <position position="347"/>
    </location>
    <ligand>
        <name>[4Fe-4S] cluster</name>
        <dbReference type="ChEBI" id="CHEBI:49883"/>
    </ligand>
</feature>
<comment type="subunit">
    <text evidence="12">Heterodimer of LeuC and LeuD.</text>
</comment>
<evidence type="ECO:0000259" key="14">
    <source>
        <dbReference type="Pfam" id="PF00330"/>
    </source>
</evidence>
<sequence>MGKTLSEKVWDEHVVRSEPGEPDLLYIDLHLIHEVTSPQAFEGLRLSGRTVRRPDLTLATEDHNVPTVDWDKPIADPVSRTQVETLRKNAAEFGVRLHPLGDLDQGIVHVVGPQLGLTQPGMTIVCGDSHTSTHGAFGAIAFGIGTSEVEHVLATQTLSQSKPKTMAVTVNGSLPEGVTAKDLVLTLIAHTGTGGGQGYIVEYRGQAIEELSMEGRMTVCNMSIEWGAKAGLIAPDQTTFDYIQGKPEAPQGEEWDAAVAHWRTLVTDDDAVFDEEIVLDASTMTPFVTWGTNPGQGVPLGGVVPSPDDFEEPTDRTATEKALEYMGLEAGTPMRDIKVDTVFVGSCTNGRIEDLRLAAEIVKGRRVDSSTRLLVVPGSVRVRLQAQDEGLDVIFKEAGAEWRGAGCSMCLGMNPDTLEPGERSASTSNRNFEGRQGKGGRTHLVSVPVAAATAIRGTLSSPADLEPLEVASTSTGQEG</sequence>
<dbReference type="EC" id="4.2.1.33" evidence="12"/>
<dbReference type="CDD" id="cd01583">
    <property type="entry name" value="IPMI"/>
    <property type="match status" value="1"/>
</dbReference>
<dbReference type="InterPro" id="IPR050067">
    <property type="entry name" value="IPM_dehydratase_rel_enz"/>
</dbReference>
<evidence type="ECO:0000256" key="2">
    <source>
        <dbReference type="ARBA" id="ARBA00002695"/>
    </source>
</evidence>
<dbReference type="NCBIfam" id="NF009116">
    <property type="entry name" value="PRK12466.1"/>
    <property type="match status" value="1"/>
</dbReference>
<keyword evidence="16" id="KW-1185">Reference proteome</keyword>
<keyword evidence="6 12" id="KW-0028">Amino-acid biosynthesis</keyword>
<dbReference type="NCBIfam" id="TIGR00170">
    <property type="entry name" value="leuC"/>
    <property type="match status" value="1"/>
</dbReference>
<evidence type="ECO:0000256" key="4">
    <source>
        <dbReference type="ARBA" id="ARBA00022430"/>
    </source>
</evidence>
<dbReference type="PANTHER" id="PTHR43822:SF9">
    <property type="entry name" value="3-ISOPROPYLMALATE DEHYDRATASE"/>
    <property type="match status" value="1"/>
</dbReference>